<evidence type="ECO:0000313" key="1">
    <source>
        <dbReference type="EMBL" id="ABD87955.1"/>
    </source>
</evidence>
<dbReference type="eggNOG" id="ENOG5032YWC">
    <property type="taxonomic scope" value="Bacteria"/>
</dbReference>
<dbReference type="Pfam" id="PF05635">
    <property type="entry name" value="23S_rRNA_IVP"/>
    <property type="match status" value="1"/>
</dbReference>
<organism evidence="1">
    <name type="scientific">Rhodopseudomonas palustris (strain BisB18)</name>
    <dbReference type="NCBI Taxonomy" id="316056"/>
    <lineage>
        <taxon>Bacteria</taxon>
        <taxon>Pseudomonadati</taxon>
        <taxon>Pseudomonadota</taxon>
        <taxon>Alphaproteobacteria</taxon>
        <taxon>Hyphomicrobiales</taxon>
        <taxon>Nitrobacteraceae</taxon>
        <taxon>Rhodopseudomonas</taxon>
    </lineage>
</organism>
<accession>Q215I1</accession>
<dbReference type="CDD" id="cd16377">
    <property type="entry name" value="23S_rRNA_IVP_like"/>
    <property type="match status" value="1"/>
</dbReference>
<name>Q215I1_RHOPB</name>
<dbReference type="NCBIfam" id="TIGR02436">
    <property type="entry name" value="four helix bundle protein"/>
    <property type="match status" value="1"/>
</dbReference>
<dbReference type="InterPro" id="IPR012657">
    <property type="entry name" value="23S_rRNA-intervening_sequence"/>
</dbReference>
<dbReference type="KEGG" id="rpc:RPC_2403"/>
<dbReference type="SUPFAM" id="SSF158446">
    <property type="entry name" value="IVS-encoded protein-like"/>
    <property type="match status" value="1"/>
</dbReference>
<sequence length="108" mass="11987">MTLAEACYRLTRQFPRDELFGLTSQIRRAAGSVPANIAEGHGREHTGSFVQHLRIAQGSLKELETHLLLAQRVSIAQADVQPVLLQCESLGKMIRALIRSLQQRASPQ</sequence>
<protein>
    <submittedName>
        <fullName evidence="1">S23 ribosomal</fullName>
    </submittedName>
</protein>
<dbReference type="EMBL" id="CP000301">
    <property type="protein sequence ID" value="ABD87955.1"/>
    <property type="molecule type" value="Genomic_DNA"/>
</dbReference>
<proteinExistence type="predicted"/>
<dbReference type="PANTHER" id="PTHR38471:SF2">
    <property type="entry name" value="FOUR HELIX BUNDLE PROTEIN"/>
    <property type="match status" value="1"/>
</dbReference>
<dbReference type="STRING" id="316056.RPC_2403"/>
<dbReference type="InterPro" id="IPR036583">
    <property type="entry name" value="23S_rRNA_IVS_sf"/>
</dbReference>
<dbReference type="AlphaFoldDB" id="Q215I1"/>
<gene>
    <name evidence="1" type="ordered locus">RPC_2403</name>
</gene>
<dbReference type="Gene3D" id="1.20.1440.60">
    <property type="entry name" value="23S rRNA-intervening sequence"/>
    <property type="match status" value="1"/>
</dbReference>
<dbReference type="PANTHER" id="PTHR38471">
    <property type="entry name" value="FOUR HELIX BUNDLE PROTEIN"/>
    <property type="match status" value="1"/>
</dbReference>
<dbReference type="HOGENOM" id="CLU_129874_0_6_5"/>
<reference evidence="1" key="1">
    <citation type="submission" date="2006-03" db="EMBL/GenBank/DDBJ databases">
        <title>Complete sequence of Rhodopseudomonas palustris BisB18.</title>
        <authorList>
            <consortium name="US DOE Joint Genome Institute"/>
            <person name="Copeland A."/>
            <person name="Lucas S."/>
            <person name="Lapidus A."/>
            <person name="Barry K."/>
            <person name="Detter J.C."/>
            <person name="Glavina del Rio T."/>
            <person name="Hammon N."/>
            <person name="Israni S."/>
            <person name="Dalin E."/>
            <person name="Tice H."/>
            <person name="Pitluck S."/>
            <person name="Chain P."/>
            <person name="Malfatti S."/>
            <person name="Shin M."/>
            <person name="Vergez L."/>
            <person name="Schmutz J."/>
            <person name="Larimer F."/>
            <person name="Land M."/>
            <person name="Hauser L."/>
            <person name="Pelletier D.A."/>
            <person name="Kyrpides N."/>
            <person name="Anderson I."/>
            <person name="Oda Y."/>
            <person name="Harwood C.S."/>
            <person name="Richardson P."/>
        </authorList>
    </citation>
    <scope>NUCLEOTIDE SEQUENCE [LARGE SCALE GENOMIC DNA]</scope>
    <source>
        <strain evidence="1">BisB18</strain>
    </source>
</reference>
<dbReference type="NCBIfam" id="NF008911">
    <property type="entry name" value="PRK12275.1-2"/>
    <property type="match status" value="1"/>
</dbReference>